<accession>A0A5K7X8N5</accession>
<dbReference type="KEGG" id="lpav:PLANPX_0405"/>
<proteinExistence type="predicted"/>
<sequence length="49" mass="5426">MPSATATPLAQAKPEHLENSRLAIDSPGVARRDAWCRYIRHQPAAIMLN</sequence>
<gene>
    <name evidence="1" type="ORF">PLANPX_0405</name>
</gene>
<keyword evidence="2" id="KW-1185">Reference proteome</keyword>
<protein>
    <submittedName>
        <fullName evidence="1">Uncharacterized protein</fullName>
    </submittedName>
</protein>
<evidence type="ECO:0000313" key="2">
    <source>
        <dbReference type="Proteomes" id="UP000326837"/>
    </source>
</evidence>
<reference evidence="2" key="1">
    <citation type="submission" date="2019-10" db="EMBL/GenBank/DDBJ databases">
        <title>Lacipirellula parvula gen. nov., sp. nov., representing a lineage of planctomycetes widespread in freshwater anoxic habitats, and description of the family Lacipirellulaceae.</title>
        <authorList>
            <person name="Dedysh S.N."/>
            <person name="Kulichevskaya I.S."/>
            <person name="Beletsky A.V."/>
            <person name="Rakitin A.L."/>
            <person name="Mardanov A.V."/>
            <person name="Ivanova A.A."/>
            <person name="Saltykova V.X."/>
            <person name="Rijpstra W.I.C."/>
            <person name="Sinninghe Damste J.S."/>
            <person name="Ravin N.V."/>
        </authorList>
    </citation>
    <scope>NUCLEOTIDE SEQUENCE [LARGE SCALE GENOMIC DNA]</scope>
    <source>
        <strain evidence="2">PX69</strain>
    </source>
</reference>
<name>A0A5K7X8N5_9BACT</name>
<evidence type="ECO:0000313" key="1">
    <source>
        <dbReference type="EMBL" id="BBO30793.1"/>
    </source>
</evidence>
<dbReference type="RefSeq" id="WP_172991797.1">
    <property type="nucleotide sequence ID" value="NZ_AP021861.1"/>
</dbReference>
<organism evidence="1 2">
    <name type="scientific">Lacipirellula parvula</name>
    <dbReference type="NCBI Taxonomy" id="2650471"/>
    <lineage>
        <taxon>Bacteria</taxon>
        <taxon>Pseudomonadati</taxon>
        <taxon>Planctomycetota</taxon>
        <taxon>Planctomycetia</taxon>
        <taxon>Pirellulales</taxon>
        <taxon>Lacipirellulaceae</taxon>
        <taxon>Lacipirellula</taxon>
    </lineage>
</organism>
<dbReference type="AlphaFoldDB" id="A0A5K7X8N5"/>
<dbReference type="EMBL" id="AP021861">
    <property type="protein sequence ID" value="BBO30793.1"/>
    <property type="molecule type" value="Genomic_DNA"/>
</dbReference>
<dbReference type="Proteomes" id="UP000326837">
    <property type="component" value="Chromosome"/>
</dbReference>